<dbReference type="GeneID" id="26624994"/>
<gene>
    <name evidence="2" type="ORF">PK_048</name>
</gene>
<dbReference type="KEGG" id="vg:26624994"/>
<evidence type="ECO:0000313" key="2">
    <source>
        <dbReference type="EMBL" id="AJK28188.1"/>
    </source>
</evidence>
<accession>A0A0C5AJZ0</accession>
<keyword evidence="1" id="KW-0812">Transmembrane</keyword>
<keyword evidence="1" id="KW-1133">Transmembrane helix</keyword>
<reference evidence="2 3" key="1">
    <citation type="submission" date="2015-01" db="EMBL/GenBank/DDBJ databases">
        <title>Evaluation of the efficacy of a bacteriophage in the treatment of pneumonia induced by multidrug resistance Klebsiella pneumoniae in mice.</title>
        <authorList>
            <person name="Cao F."/>
            <person name="Wang X."/>
            <person name="Li Z."/>
            <person name="Wang L."/>
            <person name="Xu Y."/>
        </authorList>
    </citation>
    <scope>NUCLEOTIDE SEQUENCE [LARGE SCALE GENOMIC DNA]</scope>
</reference>
<evidence type="ECO:0000313" key="3">
    <source>
        <dbReference type="Proteomes" id="UP000032127"/>
    </source>
</evidence>
<keyword evidence="1" id="KW-0472">Membrane</keyword>
<evidence type="ECO:0000256" key="1">
    <source>
        <dbReference type="SAM" id="Phobius"/>
    </source>
</evidence>
<feature type="transmembrane region" description="Helical" evidence="1">
    <location>
        <begin position="6"/>
        <end position="33"/>
    </location>
</feature>
<organism evidence="2 3">
    <name type="scientific">Klebsiella phage 1513</name>
    <dbReference type="NCBI Taxonomy" id="1610829"/>
    <lineage>
        <taxon>Viruses</taxon>
        <taxon>Duplodnaviria</taxon>
        <taxon>Heunggongvirae</taxon>
        <taxon>Uroviricota</taxon>
        <taxon>Caudoviricetes</taxon>
        <taxon>Drexlerviridae</taxon>
        <taxon>Webervirus</taxon>
        <taxon>Webervirus wv1513</taxon>
    </lineage>
</organism>
<protein>
    <submittedName>
        <fullName evidence="2">Uncharacterized protein</fullName>
    </submittedName>
</protein>
<sequence length="67" mass="7524">MKFIILMMLTILCMSGPGGFIFAVMLLVVAGIIDIRHHHVMTDLRLNRLINDIKAACEGMEIKVVKK</sequence>
<proteinExistence type="predicted"/>
<dbReference type="RefSeq" id="YP_009197855.1">
    <property type="nucleotide sequence ID" value="NC_028786.1"/>
</dbReference>
<name>A0A0C5AJZ0_9CAUD</name>
<dbReference type="Proteomes" id="UP000032127">
    <property type="component" value="Segment"/>
</dbReference>
<dbReference type="EMBL" id="KP658157">
    <property type="protein sequence ID" value="AJK28188.1"/>
    <property type="molecule type" value="Genomic_DNA"/>
</dbReference>
<dbReference type="OrthoDB" id="23301at10239"/>
<keyword evidence="3" id="KW-1185">Reference proteome</keyword>